<feature type="domain" description="B box-type" evidence="2">
    <location>
        <begin position="15"/>
        <end position="55"/>
    </location>
</feature>
<dbReference type="SUPFAM" id="SSF57845">
    <property type="entry name" value="B-box zinc-binding domain"/>
    <property type="match status" value="1"/>
</dbReference>
<evidence type="ECO:0000256" key="1">
    <source>
        <dbReference type="PROSITE-ProRule" id="PRU00024"/>
    </source>
</evidence>
<keyword evidence="1" id="KW-0863">Zinc-finger</keyword>
<dbReference type="InterPro" id="IPR000315">
    <property type="entry name" value="Znf_B-box"/>
</dbReference>
<keyword evidence="1" id="KW-0479">Metal-binding</keyword>
<reference evidence="4" key="1">
    <citation type="submission" date="2025-08" db="UniProtKB">
        <authorList>
            <consortium name="RefSeq"/>
        </authorList>
    </citation>
    <scope>IDENTIFICATION</scope>
    <source>
        <tissue evidence="4">Whole sample</tissue>
    </source>
</reference>
<dbReference type="Proteomes" id="UP000694844">
    <property type="component" value="Chromosome 2"/>
</dbReference>
<dbReference type="PROSITE" id="PS50119">
    <property type="entry name" value="ZF_BBOX"/>
    <property type="match status" value="1"/>
</dbReference>
<dbReference type="Gene3D" id="2.120.10.30">
    <property type="entry name" value="TolB, C-terminal domain"/>
    <property type="match status" value="1"/>
</dbReference>
<dbReference type="KEGG" id="cvn:111119073"/>
<evidence type="ECO:0000313" key="4">
    <source>
        <dbReference type="RefSeq" id="XP_022314595.1"/>
    </source>
</evidence>
<evidence type="ECO:0000313" key="3">
    <source>
        <dbReference type="Proteomes" id="UP000694844"/>
    </source>
</evidence>
<dbReference type="InterPro" id="IPR047153">
    <property type="entry name" value="TRIM45/56/19-like"/>
</dbReference>
<evidence type="ECO:0000259" key="2">
    <source>
        <dbReference type="PROSITE" id="PS50119"/>
    </source>
</evidence>
<dbReference type="AlphaFoldDB" id="A0A8B8CFW7"/>
<dbReference type="RefSeq" id="XP_022314595.1">
    <property type="nucleotide sequence ID" value="XM_022458887.1"/>
</dbReference>
<keyword evidence="3" id="KW-1185">Reference proteome</keyword>
<accession>A0A8B8CFW7</accession>
<protein>
    <submittedName>
        <fullName evidence="4">Uncharacterized protein LOC111119073</fullName>
    </submittedName>
</protein>
<keyword evidence="1" id="KW-0862">Zinc</keyword>
<dbReference type="Gene3D" id="3.30.160.60">
    <property type="entry name" value="Classic Zinc Finger"/>
    <property type="match status" value="1"/>
</dbReference>
<dbReference type="SUPFAM" id="SSF101898">
    <property type="entry name" value="NHL repeat"/>
    <property type="match status" value="1"/>
</dbReference>
<name>A0A8B8CFW7_CRAVI</name>
<organism evidence="3 4">
    <name type="scientific">Crassostrea virginica</name>
    <name type="common">Eastern oyster</name>
    <dbReference type="NCBI Taxonomy" id="6565"/>
    <lineage>
        <taxon>Eukaryota</taxon>
        <taxon>Metazoa</taxon>
        <taxon>Spiralia</taxon>
        <taxon>Lophotrochozoa</taxon>
        <taxon>Mollusca</taxon>
        <taxon>Bivalvia</taxon>
        <taxon>Autobranchia</taxon>
        <taxon>Pteriomorphia</taxon>
        <taxon>Ostreida</taxon>
        <taxon>Ostreoidea</taxon>
        <taxon>Ostreidae</taxon>
        <taxon>Crassostrea</taxon>
    </lineage>
</organism>
<dbReference type="GeneID" id="111119073"/>
<gene>
    <name evidence="4" type="primary">LOC111119073</name>
</gene>
<sequence length="505" mass="57134">MAHMPEKPDLASAQSSVTTCEQHNRVVDQYCSDCKLFICLVCARLSHVTHNWNSVRQLASHKKKNFKATLEDIRQNIIPLLKKKTETIDRMKVENKTKCKQQAKLLNERQDQIIRKLKEINEQRVRKMSQNVSSKNATLDSMKSEVEEKIKGLISTCTSMEKSKMTDRVFIKSCSSLEDFLKNLSKHTTNISTGSFSLHFHLQNLDLRVLESLAGTVLDTDDITLSEISSFVFGADGINSLMTSSEVTSWLYEQNGTQLVQVGLQGEVLNTVDLKSECDAFAIGPNNEIIATHLEAQTISIIASSGTFKRKLSTTPLEPEGVSLANNDNIFVTLVDSSLEFSLNEKSRRLVRLMSISGDVLRDYEFREDGKSRMFTLPRRVIQRKNSDICVLDFINERQGILQVLTMEGEKLSVYTGRELDQDFMPTDVISDSQDNIILTDPANNVLHLLDSEGQFLKLLTPQQDKFSIPISLSLHNETLWVGNYNGRVNVYRYKNDVSWTCSDS</sequence>
<dbReference type="OrthoDB" id="6064205at2759"/>
<dbReference type="InterPro" id="IPR011042">
    <property type="entry name" value="6-blade_b-propeller_TolB-like"/>
</dbReference>
<dbReference type="PANTHER" id="PTHR25462:SF296">
    <property type="entry name" value="MEIOTIC P26, ISOFORM F"/>
    <property type="match status" value="1"/>
</dbReference>
<dbReference type="GO" id="GO:0008270">
    <property type="term" value="F:zinc ion binding"/>
    <property type="evidence" value="ECO:0007669"/>
    <property type="project" value="UniProtKB-KW"/>
</dbReference>
<proteinExistence type="predicted"/>
<dbReference type="PANTHER" id="PTHR25462">
    <property type="entry name" value="BONUS, ISOFORM C-RELATED"/>
    <property type="match status" value="1"/>
</dbReference>